<evidence type="ECO:0000256" key="1">
    <source>
        <dbReference type="ARBA" id="ARBA00022692"/>
    </source>
</evidence>
<accession>A0A7W9EXE2</accession>
<reference evidence="6 7" key="1">
    <citation type="submission" date="2020-08" db="EMBL/GenBank/DDBJ databases">
        <title>Genomic Encyclopedia of Type Strains, Phase IV (KMG-IV): sequencing the most valuable type-strain genomes for metagenomic binning, comparative biology and taxonomic classification.</title>
        <authorList>
            <person name="Goeker M."/>
        </authorList>
    </citation>
    <scope>NUCLEOTIDE SEQUENCE [LARGE SCALE GENOMIC DNA]</scope>
    <source>
        <strain evidence="6 7">DSM 101064</strain>
    </source>
</reference>
<dbReference type="InterPro" id="IPR020846">
    <property type="entry name" value="MFS_dom"/>
</dbReference>
<sequence>MTDISDSRAKRNVAVLVIAQAILGAQMPMIFVIGGLAGSMLTSNPCLATLPISFIVFGSMTTAPWISPLMQRRGRRFGFIIGALGGASGAAVAAYGLYTQSFMILLIGSYLTGIYMSAQGFYRFAAADSASDTFRPKAISYVMAGGLMSAIFGPQLNKLVSDLYVVPFLGTYIAIIFLNLFGLLLFFGLDLPKGTNSTPSVAIVKGRSRRDLLRDPRIVVAIICGMVSYSLMNLVMTSTPLAVVGCGFTASDANDIVSAHVLAMFAPSFFTGHLIAKFGVEKIIGTGLVILAGAGSASLFGIEIGGGDPALWSFYLGLILLGLGWNFGFIGATSMLAEAHRPEERGVVQGMNDMLVFGFVTIASIASGGLMNCSGGTPVEGWTAVNYAMVPFLLLAAGSLGWLALRGKQRID</sequence>
<gene>
    <name evidence="6" type="ORF">FHS72_001254</name>
</gene>
<feature type="transmembrane region" description="Helical" evidence="4">
    <location>
        <begin position="256"/>
        <end position="276"/>
    </location>
</feature>
<evidence type="ECO:0000256" key="3">
    <source>
        <dbReference type="ARBA" id="ARBA00023136"/>
    </source>
</evidence>
<feature type="transmembrane region" description="Helical" evidence="4">
    <location>
        <begin position="218"/>
        <end position="236"/>
    </location>
</feature>
<evidence type="ECO:0000313" key="7">
    <source>
        <dbReference type="Proteomes" id="UP000535415"/>
    </source>
</evidence>
<dbReference type="InterPro" id="IPR011701">
    <property type="entry name" value="MFS"/>
</dbReference>
<organism evidence="6 7">
    <name type="scientific">Yoonia ponticola</name>
    <dbReference type="NCBI Taxonomy" id="1524255"/>
    <lineage>
        <taxon>Bacteria</taxon>
        <taxon>Pseudomonadati</taxon>
        <taxon>Pseudomonadota</taxon>
        <taxon>Alphaproteobacteria</taxon>
        <taxon>Rhodobacterales</taxon>
        <taxon>Paracoccaceae</taxon>
        <taxon>Yoonia</taxon>
    </lineage>
</organism>
<feature type="transmembrane region" description="Helical" evidence="4">
    <location>
        <begin position="354"/>
        <end position="372"/>
    </location>
</feature>
<feature type="transmembrane region" description="Helical" evidence="4">
    <location>
        <begin position="12"/>
        <end position="36"/>
    </location>
</feature>
<keyword evidence="3 4" id="KW-0472">Membrane</keyword>
<name>A0A7W9EXE2_9RHOB</name>
<dbReference type="Proteomes" id="UP000535415">
    <property type="component" value="Unassembled WGS sequence"/>
</dbReference>
<dbReference type="Gene3D" id="1.20.1250.20">
    <property type="entry name" value="MFS general substrate transporter like domains"/>
    <property type="match status" value="1"/>
</dbReference>
<dbReference type="PANTHER" id="PTHR23534">
    <property type="entry name" value="MFS PERMEASE"/>
    <property type="match status" value="1"/>
</dbReference>
<dbReference type="InterPro" id="IPR036259">
    <property type="entry name" value="MFS_trans_sf"/>
</dbReference>
<dbReference type="GO" id="GO:0022857">
    <property type="term" value="F:transmembrane transporter activity"/>
    <property type="evidence" value="ECO:0007669"/>
    <property type="project" value="InterPro"/>
</dbReference>
<feature type="transmembrane region" description="Helical" evidence="4">
    <location>
        <begin position="168"/>
        <end position="189"/>
    </location>
</feature>
<protein>
    <submittedName>
        <fullName evidence="6">MFS family permease</fullName>
    </submittedName>
</protein>
<dbReference type="RefSeq" id="WP_183527181.1">
    <property type="nucleotide sequence ID" value="NZ_JACIJM010000003.1"/>
</dbReference>
<dbReference type="PANTHER" id="PTHR23534:SF1">
    <property type="entry name" value="MAJOR FACILITATOR SUPERFAMILY PROTEIN"/>
    <property type="match status" value="1"/>
</dbReference>
<dbReference type="EMBL" id="JACIJM010000003">
    <property type="protein sequence ID" value="MBB5721642.1"/>
    <property type="molecule type" value="Genomic_DNA"/>
</dbReference>
<feature type="transmembrane region" description="Helical" evidence="4">
    <location>
        <begin position="384"/>
        <end position="405"/>
    </location>
</feature>
<keyword evidence="7" id="KW-1185">Reference proteome</keyword>
<feature type="transmembrane region" description="Helical" evidence="4">
    <location>
        <begin position="48"/>
        <end position="66"/>
    </location>
</feature>
<keyword evidence="2 4" id="KW-1133">Transmembrane helix</keyword>
<evidence type="ECO:0000256" key="4">
    <source>
        <dbReference type="SAM" id="Phobius"/>
    </source>
</evidence>
<dbReference type="Pfam" id="PF07690">
    <property type="entry name" value="MFS_1"/>
    <property type="match status" value="1"/>
</dbReference>
<feature type="transmembrane region" description="Helical" evidence="4">
    <location>
        <begin position="283"/>
        <end position="302"/>
    </location>
</feature>
<evidence type="ECO:0000256" key="2">
    <source>
        <dbReference type="ARBA" id="ARBA00022989"/>
    </source>
</evidence>
<keyword evidence="1 4" id="KW-0812">Transmembrane</keyword>
<feature type="transmembrane region" description="Helical" evidence="4">
    <location>
        <begin position="138"/>
        <end position="156"/>
    </location>
</feature>
<dbReference type="PROSITE" id="PS50850">
    <property type="entry name" value="MFS"/>
    <property type="match status" value="1"/>
</dbReference>
<proteinExistence type="predicted"/>
<feature type="transmembrane region" description="Helical" evidence="4">
    <location>
        <begin position="314"/>
        <end position="333"/>
    </location>
</feature>
<evidence type="ECO:0000259" key="5">
    <source>
        <dbReference type="PROSITE" id="PS50850"/>
    </source>
</evidence>
<feature type="domain" description="Major facilitator superfamily (MFS) profile" evidence="5">
    <location>
        <begin position="217"/>
        <end position="412"/>
    </location>
</feature>
<feature type="transmembrane region" description="Helical" evidence="4">
    <location>
        <begin position="104"/>
        <end position="126"/>
    </location>
</feature>
<dbReference type="SUPFAM" id="SSF103473">
    <property type="entry name" value="MFS general substrate transporter"/>
    <property type="match status" value="1"/>
</dbReference>
<evidence type="ECO:0000313" key="6">
    <source>
        <dbReference type="EMBL" id="MBB5721642.1"/>
    </source>
</evidence>
<dbReference type="AlphaFoldDB" id="A0A7W9EXE2"/>
<comment type="caution">
    <text evidence="6">The sequence shown here is derived from an EMBL/GenBank/DDBJ whole genome shotgun (WGS) entry which is preliminary data.</text>
</comment>
<feature type="transmembrane region" description="Helical" evidence="4">
    <location>
        <begin position="78"/>
        <end position="98"/>
    </location>
</feature>